<dbReference type="InterPro" id="IPR004891">
    <property type="entry name" value="Mercury-R_MerC"/>
</dbReference>
<name>A0A368NL70_9GAMM</name>
<dbReference type="GO" id="GO:0015097">
    <property type="term" value="F:mercury ion transmembrane transporter activity"/>
    <property type="evidence" value="ECO:0007669"/>
    <property type="project" value="InterPro"/>
</dbReference>
<dbReference type="GO" id="GO:0016020">
    <property type="term" value="C:membrane"/>
    <property type="evidence" value="ECO:0007669"/>
    <property type="project" value="InterPro"/>
</dbReference>
<feature type="transmembrane region" description="Helical" evidence="1">
    <location>
        <begin position="40"/>
        <end position="58"/>
    </location>
</feature>
<protein>
    <submittedName>
        <fullName evidence="2">MerC domain-containing protein</fullName>
    </submittedName>
</protein>
<accession>A0A368NL70</accession>
<comment type="caution">
    <text evidence="2">The sequence shown here is derived from an EMBL/GenBank/DDBJ whole genome shotgun (WGS) entry which is preliminary data.</text>
</comment>
<sequence length="123" mass="13185">MDMLAIGISTACAVHCILLPMLVVALPALAGSALMDEKFHLILLLGIVPTSVIALFMGCRKHRHWHLFGWGVAGLLTLILAALFGHHLLGELGEKVLTLGGSLLIAIGHIKNFRYCKAGRCHA</sequence>
<dbReference type="OrthoDB" id="34373at2"/>
<feature type="transmembrane region" description="Helical" evidence="1">
    <location>
        <begin position="65"/>
        <end position="84"/>
    </location>
</feature>
<evidence type="ECO:0000256" key="1">
    <source>
        <dbReference type="SAM" id="Phobius"/>
    </source>
</evidence>
<evidence type="ECO:0000313" key="2">
    <source>
        <dbReference type="EMBL" id="RCU50071.1"/>
    </source>
</evidence>
<organism evidence="2 3">
    <name type="scientific">Corallincola holothuriorum</name>
    <dbReference type="NCBI Taxonomy" id="2282215"/>
    <lineage>
        <taxon>Bacteria</taxon>
        <taxon>Pseudomonadati</taxon>
        <taxon>Pseudomonadota</taxon>
        <taxon>Gammaproteobacteria</taxon>
        <taxon>Alteromonadales</taxon>
        <taxon>Psychromonadaceae</taxon>
        <taxon>Corallincola</taxon>
    </lineage>
</organism>
<dbReference type="Pfam" id="PF03203">
    <property type="entry name" value="MerC"/>
    <property type="match status" value="1"/>
</dbReference>
<keyword evidence="1" id="KW-1133">Transmembrane helix</keyword>
<reference evidence="2 3" key="1">
    <citation type="submission" date="2018-07" db="EMBL/GenBank/DDBJ databases">
        <title>Corallincola holothuriorum sp. nov., a new facultative anaerobe isolated from sea cucumber Apostichopus japonicus.</title>
        <authorList>
            <person name="Xia H."/>
        </authorList>
    </citation>
    <scope>NUCLEOTIDE SEQUENCE [LARGE SCALE GENOMIC DNA]</scope>
    <source>
        <strain evidence="2 3">C4</strain>
    </source>
</reference>
<gene>
    <name evidence="2" type="ORF">DU002_09240</name>
</gene>
<keyword evidence="1" id="KW-0812">Transmembrane</keyword>
<evidence type="ECO:0000313" key="3">
    <source>
        <dbReference type="Proteomes" id="UP000252558"/>
    </source>
</evidence>
<dbReference type="Proteomes" id="UP000252558">
    <property type="component" value="Unassembled WGS sequence"/>
</dbReference>
<proteinExistence type="predicted"/>
<keyword evidence="3" id="KW-1185">Reference proteome</keyword>
<keyword evidence="1" id="KW-0472">Membrane</keyword>
<dbReference type="EMBL" id="QPID01000005">
    <property type="protein sequence ID" value="RCU50071.1"/>
    <property type="molecule type" value="Genomic_DNA"/>
</dbReference>
<dbReference type="AlphaFoldDB" id="A0A368NL70"/>
<feature type="transmembrane region" description="Helical" evidence="1">
    <location>
        <begin position="96"/>
        <end position="113"/>
    </location>
</feature>